<dbReference type="OrthoDB" id="333551at2759"/>
<dbReference type="RefSeq" id="XP_045954598.1">
    <property type="nucleotide sequence ID" value="XM_046108077.1"/>
</dbReference>
<proteinExistence type="predicted"/>
<reference evidence="3" key="1">
    <citation type="journal article" date="2021" name="Nat. Commun.">
        <title>Genetic determinants of endophytism in the Arabidopsis root mycobiome.</title>
        <authorList>
            <person name="Mesny F."/>
            <person name="Miyauchi S."/>
            <person name="Thiergart T."/>
            <person name="Pickel B."/>
            <person name="Atanasova L."/>
            <person name="Karlsson M."/>
            <person name="Huettel B."/>
            <person name="Barry K.W."/>
            <person name="Haridas S."/>
            <person name="Chen C."/>
            <person name="Bauer D."/>
            <person name="Andreopoulos W."/>
            <person name="Pangilinan J."/>
            <person name="LaButti K."/>
            <person name="Riley R."/>
            <person name="Lipzen A."/>
            <person name="Clum A."/>
            <person name="Drula E."/>
            <person name="Henrissat B."/>
            <person name="Kohler A."/>
            <person name="Grigoriev I.V."/>
            <person name="Martin F.M."/>
            <person name="Hacquard S."/>
        </authorList>
    </citation>
    <scope>NUCLEOTIDE SEQUENCE</scope>
    <source>
        <strain evidence="3">MPI-SDFR-AT-0073</strain>
    </source>
</reference>
<dbReference type="Proteomes" id="UP000758603">
    <property type="component" value="Unassembled WGS sequence"/>
</dbReference>
<dbReference type="InterPro" id="IPR025066">
    <property type="entry name" value="CCDC174-like"/>
</dbReference>
<feature type="compositionally biased region" description="Basic and acidic residues" evidence="2">
    <location>
        <begin position="188"/>
        <end position="202"/>
    </location>
</feature>
<feature type="compositionally biased region" description="Low complexity" evidence="2">
    <location>
        <begin position="22"/>
        <end position="51"/>
    </location>
</feature>
<keyword evidence="4" id="KW-1185">Reference proteome</keyword>
<feature type="compositionally biased region" description="Basic and acidic residues" evidence="2">
    <location>
        <begin position="150"/>
        <end position="161"/>
    </location>
</feature>
<organism evidence="3 4">
    <name type="scientific">Truncatella angustata</name>
    <dbReference type="NCBI Taxonomy" id="152316"/>
    <lineage>
        <taxon>Eukaryota</taxon>
        <taxon>Fungi</taxon>
        <taxon>Dikarya</taxon>
        <taxon>Ascomycota</taxon>
        <taxon>Pezizomycotina</taxon>
        <taxon>Sordariomycetes</taxon>
        <taxon>Xylariomycetidae</taxon>
        <taxon>Amphisphaeriales</taxon>
        <taxon>Sporocadaceae</taxon>
        <taxon>Truncatella</taxon>
    </lineage>
</organism>
<dbReference type="GO" id="GO:0005634">
    <property type="term" value="C:nucleus"/>
    <property type="evidence" value="ECO:0007669"/>
    <property type="project" value="TreeGrafter"/>
</dbReference>
<sequence length="376" mass="42292">MPQDPNLYGQRPTKKQRKEIPLSSSLAFTSQLSSLLTAPSSSTSAPTSSASHGRARPSRTKDDLFSVKAKRKPASTAKSTDDKHGHPRAKLQLKDPRGTEEDKQDLARTRRNMEGKARLYNAMKRGDYIAKDGETGPLVDFDAKWAATHPGEELEENRHDSSSGADNDSDDDDEEGAMGNEIIEYQDEYGRTRRGTRAEVARQRRRDARSALGAEELDAMSARPRAPDNIIRGDVIQSHAFNPEDDTWDKMEQLAGRRDKSPTPPPDTHYDGNWEIRTKGVGFYHFSKDNSERDEAMRNLVKERENTERVRKEREAERERRKREIEERRKKIGEKRSKRMADEFLDGLGAELTAAGKNEGKDVAGGEAKNPEASSS</sequence>
<name>A0A9P8UDT6_9PEZI</name>
<evidence type="ECO:0000313" key="4">
    <source>
        <dbReference type="Proteomes" id="UP000758603"/>
    </source>
</evidence>
<feature type="region of interest" description="Disordered" evidence="2">
    <location>
        <begin position="1"/>
        <end position="115"/>
    </location>
</feature>
<accession>A0A9P8UDT6</accession>
<feature type="compositionally biased region" description="Basic and acidic residues" evidence="2">
    <location>
        <begin position="248"/>
        <end position="261"/>
    </location>
</feature>
<feature type="compositionally biased region" description="Basic and acidic residues" evidence="2">
    <location>
        <begin position="302"/>
        <end position="329"/>
    </location>
</feature>
<feature type="compositionally biased region" description="Basic and acidic residues" evidence="2">
    <location>
        <begin position="92"/>
        <end position="115"/>
    </location>
</feature>
<feature type="region of interest" description="Disordered" evidence="2">
    <location>
        <begin position="354"/>
        <end position="376"/>
    </location>
</feature>
<evidence type="ECO:0000256" key="2">
    <source>
        <dbReference type="SAM" id="MobiDB-lite"/>
    </source>
</evidence>
<dbReference type="PANTHER" id="PTHR15885:SF1">
    <property type="entry name" value="COILED-COIL DOMAIN-CONTAINING PROTEIN 174"/>
    <property type="match status" value="1"/>
</dbReference>
<dbReference type="AlphaFoldDB" id="A0A9P8UDT6"/>
<gene>
    <name evidence="3" type="ORF">BKA67DRAFT_662816</name>
</gene>
<protein>
    <submittedName>
        <fullName evidence="3">Uncharacterized protein</fullName>
    </submittedName>
</protein>
<feature type="region of interest" description="Disordered" evidence="2">
    <location>
        <begin position="302"/>
        <end position="342"/>
    </location>
</feature>
<dbReference type="Pfam" id="PF13300">
    <property type="entry name" value="DUF4078"/>
    <property type="match status" value="1"/>
</dbReference>
<feature type="compositionally biased region" description="Acidic residues" evidence="2">
    <location>
        <begin position="167"/>
        <end position="176"/>
    </location>
</feature>
<keyword evidence="1" id="KW-0175">Coiled coil</keyword>
<dbReference type="EMBL" id="JAGPXC010000008">
    <property type="protein sequence ID" value="KAH6648086.1"/>
    <property type="molecule type" value="Genomic_DNA"/>
</dbReference>
<comment type="caution">
    <text evidence="3">The sequence shown here is derived from an EMBL/GenBank/DDBJ whole genome shotgun (WGS) entry which is preliminary data.</text>
</comment>
<feature type="region of interest" description="Disordered" evidence="2">
    <location>
        <begin position="142"/>
        <end position="274"/>
    </location>
</feature>
<evidence type="ECO:0000313" key="3">
    <source>
        <dbReference type="EMBL" id="KAH6648086.1"/>
    </source>
</evidence>
<dbReference type="PANTHER" id="PTHR15885">
    <property type="entry name" value="COILED-COIL DOMAIN-CONTAINING PROTEIN 174"/>
    <property type="match status" value="1"/>
</dbReference>
<dbReference type="GeneID" id="70136968"/>
<evidence type="ECO:0000256" key="1">
    <source>
        <dbReference type="ARBA" id="ARBA00023054"/>
    </source>
</evidence>